<name>A0A4V2S0W1_9ACTN</name>
<comment type="caution">
    <text evidence="2">The sequence shown here is derived from an EMBL/GenBank/DDBJ whole genome shotgun (WGS) entry which is preliminary data.</text>
</comment>
<sequence length="116" mass="12760">MRSFPDLVEVVAVYGKKRWIGWVVITVGAFILSTATSLLADWIADSLTSNEPAPSYAWALAFTPLAAVGVNFLVAEFRRVRRNQQPPPVWTVADQAWSEALAARESLPRGTKEVST</sequence>
<evidence type="ECO:0000313" key="2">
    <source>
        <dbReference type="EMBL" id="TCO34170.1"/>
    </source>
</evidence>
<evidence type="ECO:0000256" key="1">
    <source>
        <dbReference type="SAM" id="Phobius"/>
    </source>
</evidence>
<keyword evidence="1" id="KW-1133">Transmembrane helix</keyword>
<keyword evidence="1" id="KW-0812">Transmembrane</keyword>
<keyword evidence="1" id="KW-0472">Membrane</keyword>
<accession>A0A4V2S0W1</accession>
<dbReference type="RefSeq" id="WP_132207976.1">
    <property type="nucleotide sequence ID" value="NZ_SLWN01000002.1"/>
</dbReference>
<protein>
    <submittedName>
        <fullName evidence="2">Uncharacterized protein</fullName>
    </submittedName>
</protein>
<dbReference type="AlphaFoldDB" id="A0A4V2S0W1"/>
<feature type="transmembrane region" description="Helical" evidence="1">
    <location>
        <begin position="56"/>
        <end position="75"/>
    </location>
</feature>
<organism evidence="2 3">
    <name type="scientific">Kribbella steppae</name>
    <dbReference type="NCBI Taxonomy" id="2512223"/>
    <lineage>
        <taxon>Bacteria</taxon>
        <taxon>Bacillati</taxon>
        <taxon>Actinomycetota</taxon>
        <taxon>Actinomycetes</taxon>
        <taxon>Propionibacteriales</taxon>
        <taxon>Kribbellaceae</taxon>
        <taxon>Kribbella</taxon>
    </lineage>
</organism>
<evidence type="ECO:0000313" key="3">
    <source>
        <dbReference type="Proteomes" id="UP000294508"/>
    </source>
</evidence>
<dbReference type="Proteomes" id="UP000294508">
    <property type="component" value="Unassembled WGS sequence"/>
</dbReference>
<proteinExistence type="predicted"/>
<feature type="transmembrane region" description="Helical" evidence="1">
    <location>
        <begin position="20"/>
        <end position="44"/>
    </location>
</feature>
<gene>
    <name evidence="2" type="ORF">EV652_102235</name>
</gene>
<keyword evidence="3" id="KW-1185">Reference proteome</keyword>
<reference evidence="2 3" key="1">
    <citation type="journal article" date="2015" name="Stand. Genomic Sci.">
        <title>Genomic Encyclopedia of Bacterial and Archaeal Type Strains, Phase III: the genomes of soil and plant-associated and newly described type strains.</title>
        <authorList>
            <person name="Whitman W.B."/>
            <person name="Woyke T."/>
            <person name="Klenk H.P."/>
            <person name="Zhou Y."/>
            <person name="Lilburn T.G."/>
            <person name="Beck B.J."/>
            <person name="De Vos P."/>
            <person name="Vandamme P."/>
            <person name="Eisen J.A."/>
            <person name="Garrity G."/>
            <person name="Hugenholtz P."/>
            <person name="Kyrpides N.C."/>
        </authorList>
    </citation>
    <scope>NUCLEOTIDE SEQUENCE [LARGE SCALE GENOMIC DNA]</scope>
    <source>
        <strain evidence="2 3">VKM Ac-2572</strain>
    </source>
</reference>
<dbReference type="EMBL" id="SLWN01000002">
    <property type="protein sequence ID" value="TCO34170.1"/>
    <property type="molecule type" value="Genomic_DNA"/>
</dbReference>